<gene>
    <name evidence="2" type="ORF">V6N11_037346</name>
</gene>
<dbReference type="Proteomes" id="UP001396334">
    <property type="component" value="Unassembled WGS sequence"/>
</dbReference>
<sequence length="345" mass="38887">MLHPDEVSSSLSNKSVRRPLRTWSLKFEEEKIVDDTHKMGGSPVDNDDNGVLSILPDSLLHSRISIGKYYIQWIVATLLLSIYMSLLYGLYVPNWEFMLQASLCPLMSPKFLNSRGSLEPPCNAVGYIDRYFLGEQHLYRRPVYRRTKQCSVNSPDYGPLPPHSPEWCLAPFDPKGILRLDNYLLYLVSSFSLHLSIGQTHTVVIWPISSFTLLVSRFGLHVLGIIFSKPLYTLSDMCITAGASGLFLTIIFYMVDGVESLLQAVFHSSKWVSIGEIAKQSSENRGCYSLQLFLQLKKTQNADQTASQVEQHLASNQLRSSDSAKHLHIQRFTVQAVAGAQKAER</sequence>
<evidence type="ECO:0000313" key="2">
    <source>
        <dbReference type="EMBL" id="KAK8982171.1"/>
    </source>
</evidence>
<dbReference type="PANTHER" id="PTHR31061:SF23">
    <property type="entry name" value="OS05G0155700 PROTEIN"/>
    <property type="match status" value="1"/>
</dbReference>
<feature type="transmembrane region" description="Helical" evidence="1">
    <location>
        <begin position="234"/>
        <end position="255"/>
    </location>
</feature>
<proteinExistence type="predicted"/>
<organism evidence="2 3">
    <name type="scientific">Hibiscus sabdariffa</name>
    <name type="common">roselle</name>
    <dbReference type="NCBI Taxonomy" id="183260"/>
    <lineage>
        <taxon>Eukaryota</taxon>
        <taxon>Viridiplantae</taxon>
        <taxon>Streptophyta</taxon>
        <taxon>Embryophyta</taxon>
        <taxon>Tracheophyta</taxon>
        <taxon>Spermatophyta</taxon>
        <taxon>Magnoliopsida</taxon>
        <taxon>eudicotyledons</taxon>
        <taxon>Gunneridae</taxon>
        <taxon>Pentapetalae</taxon>
        <taxon>rosids</taxon>
        <taxon>malvids</taxon>
        <taxon>Malvales</taxon>
        <taxon>Malvaceae</taxon>
        <taxon>Malvoideae</taxon>
        <taxon>Hibiscus</taxon>
    </lineage>
</organism>
<comment type="caution">
    <text evidence="2">The sequence shown here is derived from an EMBL/GenBank/DDBJ whole genome shotgun (WGS) entry which is preliminary data.</text>
</comment>
<name>A0ABR2P1H7_9ROSI</name>
<feature type="transmembrane region" description="Helical" evidence="1">
    <location>
        <begin position="203"/>
        <end position="227"/>
    </location>
</feature>
<dbReference type="PANTHER" id="PTHR31061">
    <property type="entry name" value="LD22376P"/>
    <property type="match status" value="1"/>
</dbReference>
<keyword evidence="1" id="KW-0812">Transmembrane</keyword>
<reference evidence="2 3" key="1">
    <citation type="journal article" date="2024" name="G3 (Bethesda)">
        <title>Genome assembly of Hibiscus sabdariffa L. provides insights into metabolisms of medicinal natural products.</title>
        <authorList>
            <person name="Kim T."/>
        </authorList>
    </citation>
    <scope>NUCLEOTIDE SEQUENCE [LARGE SCALE GENOMIC DNA]</scope>
    <source>
        <strain evidence="2">TK-2024</strain>
        <tissue evidence="2">Old leaves</tissue>
    </source>
</reference>
<feature type="transmembrane region" description="Helical" evidence="1">
    <location>
        <begin position="70"/>
        <end position="91"/>
    </location>
</feature>
<accession>A0ABR2P1H7</accession>
<keyword evidence="3" id="KW-1185">Reference proteome</keyword>
<keyword evidence="1" id="KW-0472">Membrane</keyword>
<dbReference type="EMBL" id="JBBPBN010000086">
    <property type="protein sequence ID" value="KAK8982171.1"/>
    <property type="molecule type" value="Genomic_DNA"/>
</dbReference>
<keyword evidence="1" id="KW-1133">Transmembrane helix</keyword>
<protein>
    <submittedName>
        <fullName evidence="2">Uncharacterized protein</fullName>
    </submittedName>
</protein>
<evidence type="ECO:0000256" key="1">
    <source>
        <dbReference type="SAM" id="Phobius"/>
    </source>
</evidence>
<evidence type="ECO:0000313" key="3">
    <source>
        <dbReference type="Proteomes" id="UP001396334"/>
    </source>
</evidence>